<comment type="caution">
    <text evidence="1">The sequence shown here is derived from an EMBL/GenBank/DDBJ whole genome shotgun (WGS) entry which is preliminary data.</text>
</comment>
<evidence type="ECO:0000313" key="2">
    <source>
        <dbReference type="Proteomes" id="UP001346869"/>
    </source>
</evidence>
<name>A0AAN7X1Z6_ELEMC</name>
<sequence length="147" mass="15554">MCCSTGLGGCAAVLASVDALQYWPQWMCCSTGLSGCAALLASVDVLQYWPRWMCCSIGLSGCAAVLASVDVLQYWPQWMCCITGLSRCAAVPASVDVLQVNRTNGPVSERGPRASLGLIREAVRGGVGSAEDPSPLKQHLLSLRYRG</sequence>
<keyword evidence="2" id="KW-1185">Reference proteome</keyword>
<proteinExistence type="predicted"/>
<reference evidence="1 2" key="2">
    <citation type="journal article" date="2023" name="Mol. Biol. Evol.">
        <title>Genomics of Secondarily Temperate Adaptation in the Only Non-Antarctic Icefish.</title>
        <authorList>
            <person name="Rivera-Colon A.G."/>
            <person name="Rayamajhi N."/>
            <person name="Minhas B.F."/>
            <person name="Madrigal G."/>
            <person name="Bilyk K.T."/>
            <person name="Yoon V."/>
            <person name="Hune M."/>
            <person name="Gregory S."/>
            <person name="Cheng C.H.C."/>
            <person name="Catchen J.M."/>
        </authorList>
    </citation>
    <scope>NUCLEOTIDE SEQUENCE [LARGE SCALE GENOMIC DNA]</scope>
    <source>
        <strain evidence="1">JMC-PN-2008</strain>
    </source>
</reference>
<evidence type="ECO:0000313" key="1">
    <source>
        <dbReference type="EMBL" id="KAK5852534.1"/>
    </source>
</evidence>
<organism evidence="1 2">
    <name type="scientific">Eleginops maclovinus</name>
    <name type="common">Patagonian blennie</name>
    <name type="synonym">Eleginus maclovinus</name>
    <dbReference type="NCBI Taxonomy" id="56733"/>
    <lineage>
        <taxon>Eukaryota</taxon>
        <taxon>Metazoa</taxon>
        <taxon>Chordata</taxon>
        <taxon>Craniata</taxon>
        <taxon>Vertebrata</taxon>
        <taxon>Euteleostomi</taxon>
        <taxon>Actinopterygii</taxon>
        <taxon>Neopterygii</taxon>
        <taxon>Teleostei</taxon>
        <taxon>Neoteleostei</taxon>
        <taxon>Acanthomorphata</taxon>
        <taxon>Eupercaria</taxon>
        <taxon>Perciformes</taxon>
        <taxon>Notothenioidei</taxon>
        <taxon>Eleginopidae</taxon>
        <taxon>Eleginops</taxon>
    </lineage>
</organism>
<protein>
    <submittedName>
        <fullName evidence="1">Uncharacterized protein</fullName>
    </submittedName>
</protein>
<dbReference type="AlphaFoldDB" id="A0AAN7X1Z6"/>
<dbReference type="Proteomes" id="UP001346869">
    <property type="component" value="Unassembled WGS sequence"/>
</dbReference>
<gene>
    <name evidence="1" type="ORF">PBY51_006387</name>
</gene>
<accession>A0AAN7X1Z6</accession>
<reference evidence="1 2" key="1">
    <citation type="journal article" date="2023" name="Genes (Basel)">
        <title>Chromosome-Level Genome Assembly and Circadian Gene Repertoire of the Patagonia Blennie Eleginops maclovinus-The Closest Ancestral Proxy of Antarctic Cryonotothenioids.</title>
        <authorList>
            <person name="Cheng C.C."/>
            <person name="Rivera-Colon A.G."/>
            <person name="Minhas B.F."/>
            <person name="Wilson L."/>
            <person name="Rayamajhi N."/>
            <person name="Vargas-Chacoff L."/>
            <person name="Catchen J.M."/>
        </authorList>
    </citation>
    <scope>NUCLEOTIDE SEQUENCE [LARGE SCALE GENOMIC DNA]</scope>
    <source>
        <strain evidence="1">JMC-PN-2008</strain>
    </source>
</reference>
<dbReference type="EMBL" id="JAUZQC010000020">
    <property type="protein sequence ID" value="KAK5852534.1"/>
    <property type="molecule type" value="Genomic_DNA"/>
</dbReference>